<dbReference type="KEGG" id="dgg:DGI_2697"/>
<dbReference type="InterPro" id="IPR006124">
    <property type="entry name" value="Metalloenzyme"/>
</dbReference>
<evidence type="ECO:0000256" key="5">
    <source>
        <dbReference type="ARBA" id="ARBA00023152"/>
    </source>
</evidence>
<dbReference type="SUPFAM" id="SSF53649">
    <property type="entry name" value="Alkaline phosphatase-like"/>
    <property type="match status" value="1"/>
</dbReference>
<organism evidence="7 8">
    <name type="scientific">Megalodesulfovibrio gigas (strain ATCC 19364 / DSM 1382 / NCIMB 9332 / VKM B-1759)</name>
    <name type="common">Desulfovibrio gigas</name>
    <dbReference type="NCBI Taxonomy" id="1121448"/>
    <lineage>
        <taxon>Bacteria</taxon>
        <taxon>Pseudomonadati</taxon>
        <taxon>Thermodesulfobacteriota</taxon>
        <taxon>Desulfovibrionia</taxon>
        <taxon>Desulfovibrionales</taxon>
        <taxon>Desulfovibrionaceae</taxon>
        <taxon>Megalodesulfovibrio</taxon>
    </lineage>
</organism>
<dbReference type="RefSeq" id="WP_021761446.1">
    <property type="nucleotide sequence ID" value="NC_022444.1"/>
</dbReference>
<dbReference type="PIRSF" id="PIRSF006392">
    <property type="entry name" value="IPGAM_arch"/>
    <property type="match status" value="1"/>
</dbReference>
<evidence type="ECO:0000256" key="2">
    <source>
        <dbReference type="ARBA" id="ARBA00002315"/>
    </source>
</evidence>
<dbReference type="HOGENOM" id="CLU_034906_2_0_7"/>
<evidence type="ECO:0000256" key="1">
    <source>
        <dbReference type="ARBA" id="ARBA00000370"/>
    </source>
</evidence>
<proteinExistence type="inferred from homology"/>
<dbReference type="PANTHER" id="PTHR31209">
    <property type="entry name" value="COFACTOR-INDEPENDENT PHOSPHOGLYCERATE MUTASE"/>
    <property type="match status" value="1"/>
</dbReference>
<gene>
    <name evidence="7" type="ORF">DGI_2697</name>
</gene>
<evidence type="ECO:0000313" key="7">
    <source>
        <dbReference type="EMBL" id="AGW14428.1"/>
    </source>
</evidence>
<dbReference type="AlphaFoldDB" id="T2GDP6"/>
<name>T2GDP6_MEGG1</name>
<dbReference type="STRING" id="1121448.DGI_2697"/>
<comment type="similarity">
    <text evidence="4">Belongs to the BPG-independent phosphoglycerate mutase family. A-PGAM subfamily.</text>
</comment>
<keyword evidence="5" id="KW-0324">Glycolysis</keyword>
<dbReference type="CDD" id="cd16011">
    <property type="entry name" value="iPGM_like"/>
    <property type="match status" value="1"/>
</dbReference>
<dbReference type="OrthoDB" id="9804453at2"/>
<evidence type="ECO:0000256" key="3">
    <source>
        <dbReference type="ARBA" id="ARBA00004921"/>
    </source>
</evidence>
<keyword evidence="8" id="KW-1185">Reference proteome</keyword>
<dbReference type="eggNOG" id="COG3635">
    <property type="taxonomic scope" value="Bacteria"/>
</dbReference>
<evidence type="ECO:0000313" key="8">
    <source>
        <dbReference type="Proteomes" id="UP000016587"/>
    </source>
</evidence>
<dbReference type="PANTHER" id="PTHR31209:SF4">
    <property type="entry name" value="2,3-BISPHOSPHOGLYCERATE-INDEPENDENT PHOSPHOGLYCERATE MUTASE"/>
    <property type="match status" value="1"/>
</dbReference>
<evidence type="ECO:0000259" key="6">
    <source>
        <dbReference type="Pfam" id="PF01676"/>
    </source>
</evidence>
<comment type="function">
    <text evidence="2">Catalyzes the interconversion of 2-phosphoglycerate and 3-phosphoglycerate.</text>
</comment>
<dbReference type="PATRIC" id="fig|1121448.10.peg.2653"/>
<dbReference type="InterPro" id="IPR004456">
    <property type="entry name" value="Pglycerate_mutase_ApgM"/>
</dbReference>
<protein>
    <submittedName>
        <fullName evidence="7">Putative homoserine kinase</fullName>
    </submittedName>
</protein>
<dbReference type="GO" id="GO:0006096">
    <property type="term" value="P:glycolytic process"/>
    <property type="evidence" value="ECO:0007669"/>
    <property type="project" value="UniProtKB-KW"/>
</dbReference>
<dbReference type="Pfam" id="PF01676">
    <property type="entry name" value="Metalloenzyme"/>
    <property type="match status" value="1"/>
</dbReference>
<comment type="catalytic activity">
    <reaction evidence="1">
        <text>(2R)-2-phosphoglycerate = (2R)-3-phosphoglycerate</text>
        <dbReference type="Rhea" id="RHEA:15901"/>
        <dbReference type="ChEBI" id="CHEBI:58272"/>
        <dbReference type="ChEBI" id="CHEBI:58289"/>
        <dbReference type="EC" id="5.4.2.12"/>
    </reaction>
</comment>
<dbReference type="InterPro" id="IPR017850">
    <property type="entry name" value="Alkaline_phosphatase_core_sf"/>
</dbReference>
<accession>T2GDP6</accession>
<dbReference type="GO" id="GO:0004619">
    <property type="term" value="F:phosphoglycerate mutase activity"/>
    <property type="evidence" value="ECO:0007669"/>
    <property type="project" value="UniProtKB-EC"/>
</dbReference>
<reference evidence="8" key="2">
    <citation type="submission" date="2013-07" db="EMBL/GenBank/DDBJ databases">
        <authorList>
            <person name="Morais-Silva F.O."/>
            <person name="Rezende A.M."/>
            <person name="Pimentel C."/>
            <person name="Resende D.M."/>
            <person name="Santos C.I."/>
            <person name="Clemente C."/>
            <person name="de Oliveira L.M."/>
            <person name="da Silva S.M."/>
            <person name="Costa D.A."/>
            <person name="Varela-Raposo A."/>
            <person name="Horacio E.C.A."/>
            <person name="Matos M."/>
            <person name="Flores O."/>
            <person name="Ruiz J.C."/>
            <person name="Rodrigues-Pousada C."/>
        </authorList>
    </citation>
    <scope>NUCLEOTIDE SEQUENCE [LARGE SCALE GENOMIC DNA]</scope>
    <source>
        <strain evidence="8">ATCC 19364 / DSM 1382 / NCIMB 9332 / VKM B-1759</strain>
    </source>
</reference>
<keyword evidence="7" id="KW-0808">Transferase</keyword>
<comment type="pathway">
    <text evidence="3">Carbohydrate degradation.</text>
</comment>
<dbReference type="Gene3D" id="3.40.720.10">
    <property type="entry name" value="Alkaline Phosphatase, subunit A"/>
    <property type="match status" value="2"/>
</dbReference>
<feature type="domain" description="Metalloenzyme" evidence="6">
    <location>
        <begin position="8"/>
        <end position="369"/>
    </location>
</feature>
<dbReference type="GO" id="GO:0016301">
    <property type="term" value="F:kinase activity"/>
    <property type="evidence" value="ECO:0007669"/>
    <property type="project" value="UniProtKB-KW"/>
</dbReference>
<dbReference type="GO" id="GO:0046872">
    <property type="term" value="F:metal ion binding"/>
    <property type="evidence" value="ECO:0007669"/>
    <property type="project" value="InterPro"/>
</dbReference>
<sequence>MPDAPSRKYLFLIADGMGDWPMQELGGRTVLGAANTPTMDAMARRGVAGLCRTIPPGMPPGSDVANMSLLGYDPAANHTGRGPIEAAAQGLALEPDDLVWRCNLVNLTALDADGIMLDYSSGHIATEAARALIDQMNASLPSLQRGDLQLIPGIQYRHLLVQKGGGHGPDARLHIRPPHDLTDKPIADDVAAYAGSAALATLLQEAAAFLAGPDNPTKARSLWPWGQGLPLHLDDFQQKTGLRGAVMSAVDLINGLGRAAGMTVLHAEGITGLLDTNYEGKVQASMDFLDSGGDFVFLHVEAPDECGHAGNIDDKIESIQRFDARVVRPLFERYGQTDAAFCIACDHLTPLARRTHVPEPVPFLLYWNDCSIRAGLNIFTEATAANTGLVIEPGHLLLDWIMRTVGDRA</sequence>
<dbReference type="Proteomes" id="UP000016587">
    <property type="component" value="Chromosome"/>
</dbReference>
<dbReference type="NCBIfam" id="TIGR00306">
    <property type="entry name" value="apgM"/>
    <property type="match status" value="1"/>
</dbReference>
<reference evidence="7 8" key="1">
    <citation type="journal article" date="2013" name="J. Bacteriol.">
        <title>Roles of HynAB and Ech, the only two hydrogenases found in the model sulfate reducer Desulfovibrio gigas.</title>
        <authorList>
            <person name="Morais-Silva F.O."/>
            <person name="Santos C.I."/>
            <person name="Rodrigues R."/>
            <person name="Pereira I.A."/>
            <person name="Rodrigues-Pousada C."/>
        </authorList>
    </citation>
    <scope>NUCLEOTIDE SEQUENCE [LARGE SCALE GENOMIC DNA]</scope>
    <source>
        <strain evidence="8">ATCC 19364 / DSM 1382 / NCIMB 9332 / VKM B-1759</strain>
    </source>
</reference>
<dbReference type="Pfam" id="PF10143">
    <property type="entry name" value="PhosphMutase"/>
    <property type="match status" value="1"/>
</dbReference>
<dbReference type="EMBL" id="CP006585">
    <property type="protein sequence ID" value="AGW14428.1"/>
    <property type="molecule type" value="Genomic_DNA"/>
</dbReference>
<evidence type="ECO:0000256" key="4">
    <source>
        <dbReference type="ARBA" id="ARBA00005524"/>
    </source>
</evidence>
<keyword evidence="7" id="KW-0418">Kinase</keyword>